<dbReference type="InterPro" id="IPR008513">
    <property type="entry name" value="tRNA(Met)_cyd_acetate_ligase"/>
</dbReference>
<dbReference type="GO" id="GO:0006400">
    <property type="term" value="P:tRNA modification"/>
    <property type="evidence" value="ECO:0007669"/>
    <property type="project" value="UniProtKB-UniRule"/>
</dbReference>
<dbReference type="Proteomes" id="UP000033103">
    <property type="component" value="Chromosome"/>
</dbReference>
<comment type="caution">
    <text evidence="1">Lacks conserved residue(s) required for the propagation of feature annotation.</text>
</comment>
<comment type="subcellular location">
    <subcellularLocation>
        <location evidence="1">Cytoplasm</location>
    </subcellularLocation>
</comment>
<feature type="binding site" evidence="1">
    <location>
        <position position="146"/>
    </location>
    <ligand>
        <name>ATP</name>
        <dbReference type="ChEBI" id="CHEBI:30616"/>
    </ligand>
</feature>
<dbReference type="Pfam" id="PF05636">
    <property type="entry name" value="HIGH_NTase1"/>
    <property type="match status" value="1"/>
</dbReference>
<feature type="binding site" evidence="1">
    <location>
        <begin position="7"/>
        <end position="20"/>
    </location>
    <ligand>
        <name>ATP</name>
        <dbReference type="ChEBI" id="CHEBI:30616"/>
    </ligand>
</feature>
<keyword evidence="1" id="KW-0820">tRNA-binding</keyword>
<evidence type="ECO:0000313" key="3">
    <source>
        <dbReference type="Proteomes" id="UP000033103"/>
    </source>
</evidence>
<dbReference type="EMBL" id="CP011280">
    <property type="protein sequence ID" value="AKC95645.1"/>
    <property type="molecule type" value="Genomic_DNA"/>
</dbReference>
<comment type="catalytic activity">
    <reaction evidence="1">
        <text>cytidine(34) in elongator tRNA(Met) + acetate + ATP = N(4)-acetylcytidine(34) in elongator tRNA(Met) + AMP + diphosphate</text>
        <dbReference type="Rhea" id="RHEA:58144"/>
        <dbReference type="Rhea" id="RHEA-COMP:10693"/>
        <dbReference type="Rhea" id="RHEA-COMP:10694"/>
        <dbReference type="ChEBI" id="CHEBI:30089"/>
        <dbReference type="ChEBI" id="CHEBI:30616"/>
        <dbReference type="ChEBI" id="CHEBI:33019"/>
        <dbReference type="ChEBI" id="CHEBI:74900"/>
        <dbReference type="ChEBI" id="CHEBI:82748"/>
        <dbReference type="ChEBI" id="CHEBI:456215"/>
    </reaction>
</comment>
<dbReference type="RefSeq" id="WP_046328751.1">
    <property type="nucleotide sequence ID" value="NZ_CP011280.1"/>
</dbReference>
<keyword evidence="1" id="KW-0819">tRNA processing</keyword>
<dbReference type="Gene3D" id="3.40.50.620">
    <property type="entry name" value="HUPs"/>
    <property type="match status" value="1"/>
</dbReference>
<keyword evidence="3" id="KW-1185">Reference proteome</keyword>
<dbReference type="HOGENOM" id="CLU_038915_0_0_0"/>
<feature type="binding site" evidence="1">
    <location>
        <position position="97"/>
    </location>
    <ligand>
        <name>ATP</name>
        <dbReference type="ChEBI" id="CHEBI:30616"/>
    </ligand>
</feature>
<proteinExistence type="inferred from homology"/>
<keyword evidence="1" id="KW-0547">Nucleotide-binding</keyword>
<dbReference type="HAMAP" id="MF_01539">
    <property type="entry name" value="TmcAL"/>
    <property type="match status" value="1"/>
</dbReference>
<comment type="similarity">
    <text evidence="1">Belongs to the TmcAL family.</text>
</comment>
<dbReference type="GO" id="GO:0005737">
    <property type="term" value="C:cytoplasm"/>
    <property type="evidence" value="ECO:0007669"/>
    <property type="project" value="UniProtKB-SubCell"/>
</dbReference>
<keyword evidence="1" id="KW-0963">Cytoplasm</keyword>
<reference evidence="2 3" key="1">
    <citation type="journal article" date="2012" name="BMC Genomics">
        <title>Genomic sequence analysis and characterization of Sneathia amnii sp. nov.</title>
        <authorList>
            <consortium name="Vaginal Microbiome Consortium (additional members)"/>
            <person name="Harwich M.D.Jr."/>
            <person name="Serrano M.G."/>
            <person name="Fettweis J.M."/>
            <person name="Alves J.M."/>
            <person name="Reimers M.A."/>
            <person name="Buck G.A."/>
            <person name="Jefferson K.K."/>
        </authorList>
    </citation>
    <scope>NUCLEOTIDE SEQUENCE [LARGE SCALE GENOMIC DNA]</scope>
    <source>
        <strain evidence="2 3">SN35</strain>
    </source>
</reference>
<dbReference type="PATRIC" id="fig|1069640.6.peg.765"/>
<accession>A0A0E3ZAF9</accession>
<dbReference type="EC" id="6.3.4.-" evidence="1"/>
<dbReference type="KEGG" id="sns:VC03_03870"/>
<name>A0A0E3ZAF9_9FUSO</name>
<feature type="binding site" evidence="1">
    <location>
        <position position="171"/>
    </location>
    <ligand>
        <name>ATP</name>
        <dbReference type="ChEBI" id="CHEBI:30616"/>
    </ligand>
</feature>
<comment type="function">
    <text evidence="1">Catalyzes the formation of N(4)-acetylcytidine (ac(4)C) at the wobble position of elongator tRNA(Met), using acetate and ATP as substrates. First activates an acetate ion to form acetyladenylate (Ac-AMP) and then transfers the acetyl group to tRNA to form ac(4)C34.</text>
</comment>
<dbReference type="AlphaFoldDB" id="A0A0E3ZAF9"/>
<dbReference type="PANTHER" id="PTHR37825:SF1">
    <property type="entry name" value="TRNA(MET) CYTIDINE ACETATE LIGASE"/>
    <property type="match status" value="1"/>
</dbReference>
<evidence type="ECO:0000256" key="1">
    <source>
        <dbReference type="HAMAP-Rule" id="MF_01539"/>
    </source>
</evidence>
<keyword evidence="1" id="KW-0067">ATP-binding</keyword>
<gene>
    <name evidence="1" type="primary">tmcAL</name>
    <name evidence="2" type="ORF">VC03_03870</name>
</gene>
<organism evidence="2 3">
    <name type="scientific">Sneathia vaginalis</name>
    <dbReference type="NCBI Taxonomy" id="187101"/>
    <lineage>
        <taxon>Bacteria</taxon>
        <taxon>Fusobacteriati</taxon>
        <taxon>Fusobacteriota</taxon>
        <taxon>Fusobacteriia</taxon>
        <taxon>Fusobacteriales</taxon>
        <taxon>Leptotrichiaceae</taxon>
        <taxon>Sneathia</taxon>
    </lineage>
</organism>
<dbReference type="SUPFAM" id="SSF52374">
    <property type="entry name" value="Nucleotidylyl transferase"/>
    <property type="match status" value="1"/>
</dbReference>
<dbReference type="GO" id="GO:0016879">
    <property type="term" value="F:ligase activity, forming carbon-nitrogen bonds"/>
    <property type="evidence" value="ECO:0007669"/>
    <property type="project" value="UniProtKB-UniRule"/>
</dbReference>
<keyword evidence="1" id="KW-0436">Ligase</keyword>
<sequence>MIVCGVVAEFNPFHYGHKYQVDNIKADIKIAVISPDFVQRGELSILNQKDKAKIALDMGYDVVVAIPTKFAIQNAEVFCTYACRLLDKLKVNYQVFGAETGDLSSIYTMMDRLENSILKDHLKSGFSYNKSCELALGDLSYLYKSNNILAMEYLRAIKKYNLSYTPYIIKRKDVQYNEEKVCGNISSATNIRKKIRNNENVDKYLPYENTYKYNLNYENKLYSLFKYILQTRVIYNIYDLNTEILNKMKKEIKKADTYNKFLELMSSRNISINRVKRLILNIVLDIKKDDIDKEEEIKQIKVIGINKKGAKYIKNIPNICVNYKYLEGEEKFYALYEYLLGSYHFTNTVYNESE</sequence>
<dbReference type="STRING" id="187101.VC03_03870"/>
<dbReference type="PANTHER" id="PTHR37825">
    <property type="entry name" value="TRNA(MET) CYTIDINE ACETATE LIGASE"/>
    <property type="match status" value="1"/>
</dbReference>
<dbReference type="InterPro" id="IPR014729">
    <property type="entry name" value="Rossmann-like_a/b/a_fold"/>
</dbReference>
<protein>
    <recommendedName>
        <fullName evidence="1">tRNA(Met) cytidine acetate ligase</fullName>
        <ecNumber evidence="1">6.3.4.-</ecNumber>
    </recommendedName>
</protein>
<dbReference type="GO" id="GO:0005524">
    <property type="term" value="F:ATP binding"/>
    <property type="evidence" value="ECO:0007669"/>
    <property type="project" value="UniProtKB-KW"/>
</dbReference>
<dbReference type="GO" id="GO:0000049">
    <property type="term" value="F:tRNA binding"/>
    <property type="evidence" value="ECO:0007669"/>
    <property type="project" value="UniProtKB-KW"/>
</dbReference>
<keyword evidence="1" id="KW-0694">RNA-binding</keyword>
<evidence type="ECO:0000313" key="2">
    <source>
        <dbReference type="EMBL" id="AKC95645.1"/>
    </source>
</evidence>
<dbReference type="OrthoDB" id="9769796at2"/>